<keyword evidence="1" id="KW-0472">Membrane</keyword>
<feature type="transmembrane region" description="Helical" evidence="1">
    <location>
        <begin position="199"/>
        <end position="221"/>
    </location>
</feature>
<evidence type="ECO:0000256" key="1">
    <source>
        <dbReference type="SAM" id="Phobius"/>
    </source>
</evidence>
<dbReference type="EMBL" id="CP077717">
    <property type="protein sequence ID" value="QXJ29226.1"/>
    <property type="molecule type" value="Genomic_DNA"/>
</dbReference>
<proteinExistence type="predicted"/>
<organism evidence="2 3">
    <name type="scientific">Saccharolobus shibatae (strain ATCC 51178 / DSM 5389 / JCM 8931 / NBRC 15437 / B12)</name>
    <name type="common">Sulfolobus shibatae</name>
    <dbReference type="NCBI Taxonomy" id="523848"/>
    <lineage>
        <taxon>Archaea</taxon>
        <taxon>Thermoproteota</taxon>
        <taxon>Thermoprotei</taxon>
        <taxon>Sulfolobales</taxon>
        <taxon>Sulfolobaceae</taxon>
        <taxon>Saccharolobus</taxon>
    </lineage>
</organism>
<protein>
    <submittedName>
        <fullName evidence="2">Substrate-specific component ST1137 of predicted ECF transporter</fullName>
    </submittedName>
</protein>
<feature type="transmembrane region" description="Helical" evidence="1">
    <location>
        <begin position="135"/>
        <end position="152"/>
    </location>
</feature>
<accession>A0A8F5BPT7</accession>
<evidence type="ECO:0000313" key="3">
    <source>
        <dbReference type="Proteomes" id="UP000694018"/>
    </source>
</evidence>
<dbReference type="AlphaFoldDB" id="A0A8F5BPT7"/>
<feature type="transmembrane region" description="Helical" evidence="1">
    <location>
        <begin position="109"/>
        <end position="128"/>
    </location>
</feature>
<reference evidence="2" key="1">
    <citation type="journal article" date="2021" name="Environ. Microbiol.">
        <title>New insights into the diversity and evolution of the archaeal mobilome from three complete genomes of Saccharolobus shibatae.</title>
        <authorList>
            <person name="Medvedeva S."/>
            <person name="Brandt D."/>
            <person name="Cvirkaite-Krupovic V."/>
            <person name="Liu Y."/>
            <person name="Severinov K."/>
            <person name="Ishino S."/>
            <person name="Ishino Y."/>
            <person name="Prangishvili D."/>
            <person name="Kalinowski J."/>
            <person name="Krupovic M."/>
        </authorList>
    </citation>
    <scope>NUCLEOTIDE SEQUENCE</scope>
    <source>
        <strain evidence="2">B12</strain>
    </source>
</reference>
<feature type="transmembrane region" description="Helical" evidence="1">
    <location>
        <begin position="158"/>
        <end position="178"/>
    </location>
</feature>
<feature type="transmembrane region" description="Helical" evidence="1">
    <location>
        <begin position="78"/>
        <end position="97"/>
    </location>
</feature>
<feature type="transmembrane region" description="Helical" evidence="1">
    <location>
        <begin position="233"/>
        <end position="259"/>
    </location>
</feature>
<gene>
    <name evidence="2" type="ORF">J5U23_02095</name>
</gene>
<keyword evidence="1" id="KW-0812">Transmembrane</keyword>
<dbReference type="Proteomes" id="UP000694018">
    <property type="component" value="Chromosome"/>
</dbReference>
<keyword evidence="1" id="KW-1133">Transmembrane helix</keyword>
<dbReference type="KEGG" id="sshi:J5U23_02095"/>
<name>A0A8F5BPT7_SACSH</name>
<feature type="transmembrane region" description="Helical" evidence="1">
    <location>
        <begin position="45"/>
        <end position="66"/>
    </location>
</feature>
<sequence>MVVIYSLHASKYNIVSLYEIFIKMINKVYNMGFNGIKFDTSVPGMIPWEIVVAYFILAPLVVYGLGRRLVKSSFTTIDFVYISIGGAFSVVWEFYMGSFIARFFPSSPFIGIEFWGRLFILLIVASLVRKPGVGAMSLTIYTLLADLFHYGFAGQPLYFIYEAFTYGLFIDAVIIATRGNLFNIRYSDSNGTSLKTKRVVLIAIEGTIIGILCAIPDPIFYLGFLNPLINGAIVNWVTIQFDVLAFMPGDTIAGILGALSGQRVARAVGH</sequence>
<evidence type="ECO:0000313" key="2">
    <source>
        <dbReference type="EMBL" id="QXJ29226.1"/>
    </source>
</evidence>